<dbReference type="EMBL" id="JAWDJW010000420">
    <property type="protein sequence ID" value="KAK3080747.1"/>
    <property type="molecule type" value="Genomic_DNA"/>
</dbReference>
<sequence length="286" mass="30564">MRFNSIKQAVALAACMLPSAFSQASGGTNGTADVTPNTEFNAMRTMSVGFVVVPGWEILDVFGPLEILFSLSYFNKMTLSIISPEVGLVPAGVPPHSFAAGLPKTDYGYVLTPQIQSTHTFANAPALDILFVAGGFGVVALDQENSTIIEDFIINRFPRVEYIVGISLGVVPLAKAGILNGKRATTNKSAWSYVTTGRGSNVSWVPSARWVQDGKVWTSSGVSAGLDTTYALLKFLYGPEPLDTMMNVIEYAPHINPSWDPYAVVYNVTGANTTETLQDCVAPVGL</sequence>
<name>A0ACC3DVU5_9PEZI</name>
<accession>A0ACC3DVU5</accession>
<protein>
    <submittedName>
        <fullName evidence="1">Uncharacterized protein</fullName>
    </submittedName>
</protein>
<organism evidence="1 2">
    <name type="scientific">Coniosporium uncinatum</name>
    <dbReference type="NCBI Taxonomy" id="93489"/>
    <lineage>
        <taxon>Eukaryota</taxon>
        <taxon>Fungi</taxon>
        <taxon>Dikarya</taxon>
        <taxon>Ascomycota</taxon>
        <taxon>Pezizomycotina</taxon>
        <taxon>Dothideomycetes</taxon>
        <taxon>Dothideomycetes incertae sedis</taxon>
        <taxon>Coniosporium</taxon>
    </lineage>
</organism>
<comment type="caution">
    <text evidence="1">The sequence shown here is derived from an EMBL/GenBank/DDBJ whole genome shotgun (WGS) entry which is preliminary data.</text>
</comment>
<proteinExistence type="predicted"/>
<dbReference type="Proteomes" id="UP001186974">
    <property type="component" value="Unassembled WGS sequence"/>
</dbReference>
<evidence type="ECO:0000313" key="1">
    <source>
        <dbReference type="EMBL" id="KAK3080747.1"/>
    </source>
</evidence>
<reference evidence="1" key="1">
    <citation type="submission" date="2024-09" db="EMBL/GenBank/DDBJ databases">
        <title>Black Yeasts Isolated from many extreme environments.</title>
        <authorList>
            <person name="Coleine C."/>
            <person name="Stajich J.E."/>
            <person name="Selbmann L."/>
        </authorList>
    </citation>
    <scope>NUCLEOTIDE SEQUENCE</scope>
    <source>
        <strain evidence="1">CCFEE 5737</strain>
    </source>
</reference>
<evidence type="ECO:0000313" key="2">
    <source>
        <dbReference type="Proteomes" id="UP001186974"/>
    </source>
</evidence>
<keyword evidence="2" id="KW-1185">Reference proteome</keyword>
<gene>
    <name evidence="1" type="ORF">LTS18_013547</name>
</gene>